<gene>
    <name evidence="2" type="ORF">AMORRO_LOCUS15931</name>
</gene>
<sequence length="64" mass="7470">PEKDKNGKVSKQKKKKAPPTLEEARPTLEQRKLLLESFSALFQPEEKFLFVPGRKIFNKEETQI</sequence>
<feature type="region of interest" description="Disordered" evidence="1">
    <location>
        <begin position="1"/>
        <end position="24"/>
    </location>
</feature>
<feature type="non-terminal residue" evidence="2">
    <location>
        <position position="1"/>
    </location>
</feature>
<dbReference type="EMBL" id="CAJVPV010040888">
    <property type="protein sequence ID" value="CAG8761119.1"/>
    <property type="molecule type" value="Genomic_DNA"/>
</dbReference>
<evidence type="ECO:0000313" key="2">
    <source>
        <dbReference type="EMBL" id="CAG8761119.1"/>
    </source>
</evidence>
<feature type="compositionally biased region" description="Basic residues" evidence="1">
    <location>
        <begin position="8"/>
        <end position="17"/>
    </location>
</feature>
<reference evidence="2" key="1">
    <citation type="submission" date="2021-06" db="EMBL/GenBank/DDBJ databases">
        <authorList>
            <person name="Kallberg Y."/>
            <person name="Tangrot J."/>
            <person name="Rosling A."/>
        </authorList>
    </citation>
    <scope>NUCLEOTIDE SEQUENCE</scope>
    <source>
        <strain evidence="2">CL551</strain>
    </source>
</reference>
<comment type="caution">
    <text evidence="2">The sequence shown here is derived from an EMBL/GenBank/DDBJ whole genome shotgun (WGS) entry which is preliminary data.</text>
</comment>
<organism evidence="2 3">
    <name type="scientific">Acaulospora morrowiae</name>
    <dbReference type="NCBI Taxonomy" id="94023"/>
    <lineage>
        <taxon>Eukaryota</taxon>
        <taxon>Fungi</taxon>
        <taxon>Fungi incertae sedis</taxon>
        <taxon>Mucoromycota</taxon>
        <taxon>Glomeromycotina</taxon>
        <taxon>Glomeromycetes</taxon>
        <taxon>Diversisporales</taxon>
        <taxon>Acaulosporaceae</taxon>
        <taxon>Acaulospora</taxon>
    </lineage>
</organism>
<proteinExistence type="predicted"/>
<protein>
    <submittedName>
        <fullName evidence="2">13030_t:CDS:1</fullName>
    </submittedName>
</protein>
<name>A0A9N9NQL4_9GLOM</name>
<evidence type="ECO:0000313" key="3">
    <source>
        <dbReference type="Proteomes" id="UP000789342"/>
    </source>
</evidence>
<evidence type="ECO:0000256" key="1">
    <source>
        <dbReference type="SAM" id="MobiDB-lite"/>
    </source>
</evidence>
<accession>A0A9N9NQL4</accession>
<dbReference type="AlphaFoldDB" id="A0A9N9NQL4"/>
<dbReference type="Proteomes" id="UP000789342">
    <property type="component" value="Unassembled WGS sequence"/>
</dbReference>
<keyword evidence="3" id="KW-1185">Reference proteome</keyword>